<dbReference type="PANTHER" id="PTHR30627:SF26">
    <property type="entry name" value="PENICILLIN-BINDING PROTEIN 2B"/>
    <property type="match status" value="1"/>
</dbReference>
<dbReference type="SUPFAM" id="SSF54184">
    <property type="entry name" value="Penicillin-binding protein 2x (pbp-2x), c-terminal domain"/>
    <property type="match status" value="2"/>
</dbReference>
<dbReference type="Pfam" id="PF03717">
    <property type="entry name" value="PBP_dimer"/>
    <property type="match status" value="1"/>
</dbReference>
<proteinExistence type="inferred from homology"/>
<dbReference type="InterPro" id="IPR036138">
    <property type="entry name" value="PBP_dimer_sf"/>
</dbReference>
<evidence type="ECO:0000256" key="5">
    <source>
        <dbReference type="ARBA" id="ARBA00023136"/>
    </source>
</evidence>
<dbReference type="Gene3D" id="3.40.710.10">
    <property type="entry name" value="DD-peptidase/beta-lactamase superfamily"/>
    <property type="match status" value="1"/>
</dbReference>
<gene>
    <name evidence="9" type="ORF">OEV82_11365</name>
</gene>
<evidence type="ECO:0000259" key="8">
    <source>
        <dbReference type="PROSITE" id="PS51178"/>
    </source>
</evidence>
<dbReference type="InterPro" id="IPR012338">
    <property type="entry name" value="Beta-lactam/transpept-like"/>
</dbReference>
<dbReference type="CDD" id="cd06576">
    <property type="entry name" value="PASTA_Pbp2x-like_1"/>
    <property type="match status" value="1"/>
</dbReference>
<dbReference type="PROSITE" id="PS51178">
    <property type="entry name" value="PASTA"/>
    <property type="match status" value="2"/>
</dbReference>
<dbReference type="EMBL" id="JAOUSE010000037">
    <property type="protein sequence ID" value="MCU9595034.1"/>
    <property type="molecule type" value="Genomic_DNA"/>
</dbReference>
<dbReference type="SMART" id="SM00740">
    <property type="entry name" value="PASTA"/>
    <property type="match status" value="2"/>
</dbReference>
<evidence type="ECO:0000256" key="7">
    <source>
        <dbReference type="SAM" id="MobiDB-lite"/>
    </source>
</evidence>
<dbReference type="SUPFAM" id="SSF56519">
    <property type="entry name" value="Penicillin binding protein dimerisation domain"/>
    <property type="match status" value="1"/>
</dbReference>
<dbReference type="RefSeq" id="WP_263061950.1">
    <property type="nucleotide sequence ID" value="NZ_JAOUSE010000037.1"/>
</dbReference>
<evidence type="ECO:0000256" key="2">
    <source>
        <dbReference type="ARBA" id="ARBA00004752"/>
    </source>
</evidence>
<keyword evidence="10" id="KW-1185">Reference proteome</keyword>
<evidence type="ECO:0000313" key="10">
    <source>
        <dbReference type="Proteomes" id="UP001208656"/>
    </source>
</evidence>
<feature type="domain" description="PASTA" evidence="8">
    <location>
        <begin position="596"/>
        <end position="656"/>
    </location>
</feature>
<dbReference type="Gene3D" id="2.20.70.70">
    <property type="match status" value="1"/>
</dbReference>
<comment type="subcellular location">
    <subcellularLocation>
        <location evidence="1">Membrane</location>
    </subcellularLocation>
</comment>
<dbReference type="InterPro" id="IPR005311">
    <property type="entry name" value="PBP_dimer"/>
</dbReference>
<comment type="caution">
    <text evidence="9">The sequence shown here is derived from an EMBL/GenBank/DDBJ whole genome shotgun (WGS) entry which is preliminary data.</text>
</comment>
<comment type="pathway">
    <text evidence="2">Cell wall biogenesis; peptidoglycan biosynthesis.</text>
</comment>
<reference evidence="9 10" key="1">
    <citation type="submission" date="2022-10" db="EMBL/GenBank/DDBJ databases">
        <title>Description of Fervidibacillus gen. nov. in the family Fervidibacillaceae fam. nov. with two species, Fervidibacillus albus sp. nov., and Fervidibacillus halotolerans sp. nov., isolated from tidal flat sediments.</title>
        <authorList>
            <person name="Kwon K.K."/>
            <person name="Yang S.-H."/>
        </authorList>
    </citation>
    <scope>NUCLEOTIDE SEQUENCE [LARGE SCALE GENOMIC DNA]</scope>
    <source>
        <strain evidence="9 10">DSM 23332</strain>
    </source>
</reference>
<comment type="catalytic activity">
    <reaction evidence="6">
        <text>Preferential cleavage: (Ac)2-L-Lys-D-Ala-|-D-Ala. Also transpeptidation of peptidyl-alanyl moieties that are N-acyl substituents of D-alanine.</text>
        <dbReference type="EC" id="3.4.16.4"/>
    </reaction>
</comment>
<evidence type="ECO:0000256" key="3">
    <source>
        <dbReference type="ARBA" id="ARBA00007171"/>
    </source>
</evidence>
<feature type="region of interest" description="Disordered" evidence="7">
    <location>
        <begin position="706"/>
        <end position="731"/>
    </location>
</feature>
<evidence type="ECO:0000256" key="6">
    <source>
        <dbReference type="ARBA" id="ARBA00034000"/>
    </source>
</evidence>
<name>A0ABT2WJZ2_9BACI</name>
<evidence type="ECO:0000313" key="9">
    <source>
        <dbReference type="EMBL" id="MCU9595034.1"/>
    </source>
</evidence>
<sequence>MKKRKSMNRRALALFTIFSLLFFILTYRFLVIQITGQVEGKELRAYAKERYAKDAILEASRGSILDRNGEPLAHDTITYKLVAVLDPSVSPKNTDSPKHVVDPEKTAEILSQYIDMDKSDIYSILTKDAFQVEFGKAGRNLSYERKNKIESLKLPGITFVRESKRSYPNGVLASHLIGFASMDYSDPNHHRLVGQIGIEASLNDYLEGKNGKIEYESDRWGYILPTSGAEVNEPENGDTVYLTIDRKIQTFLEEAMNEVNQEYEPTEIMGIVADAKTGAILAMSQRPTFDPNTREGIEENWQNLIVETAFEPGSTFKFVPLAAAIEEGIFNPNEKYQSGVFNVEGSQPIKDHNDVGWGEITYAEGFQRSSNVAMANLVKKMGTDTFRNYIDRFKFGMPTGIGLPNEAAGVIQYQWPRDQYATSYGQGTSVTALQMIQAMTAITNKGKMMKPYLIEKIVDDDGNVVKNSGMQELGSPVSSETAKQTLKMLESTVNGEHGTGKPFKIDGYTVAGKTGTAQIYESGKGLLTGWNNYLFSFIGVAPADDPELIVYVLVKQPNLDKEKYESGSVPVSKIFNSVMKNSLQYLNIKPDESIEKPVIHNIPDYTNKNVDKAIKELTNLHVKPVVIGNGKKVTATVPQANTKLIENEKILILTDKEMVMPDMTGWSKSDVMKFMKATGVHLNIEGNGFVVSQSIAPKTIVTKESTGDIKLQPPLKQLEQKNKKRDDDSSE</sequence>
<dbReference type="Proteomes" id="UP001208656">
    <property type="component" value="Unassembled WGS sequence"/>
</dbReference>
<dbReference type="EC" id="3.4.16.4" evidence="4"/>
<dbReference type="InterPro" id="IPR050515">
    <property type="entry name" value="Beta-lactam/transpept"/>
</dbReference>
<dbReference type="InterPro" id="IPR001460">
    <property type="entry name" value="PCN-bd_Tpept"/>
</dbReference>
<evidence type="ECO:0000256" key="4">
    <source>
        <dbReference type="ARBA" id="ARBA00012448"/>
    </source>
</evidence>
<dbReference type="Gene3D" id="3.90.1310.10">
    <property type="entry name" value="Penicillin-binding protein 2a (Domain 2)"/>
    <property type="match status" value="1"/>
</dbReference>
<keyword evidence="5" id="KW-0472">Membrane</keyword>
<comment type="similarity">
    <text evidence="3">Belongs to the transpeptidase family.</text>
</comment>
<dbReference type="SUPFAM" id="SSF56601">
    <property type="entry name" value="beta-lactamase/transpeptidase-like"/>
    <property type="match status" value="1"/>
</dbReference>
<accession>A0ABT2WJZ2</accession>
<dbReference type="Gene3D" id="3.30.70.2110">
    <property type="match status" value="1"/>
</dbReference>
<dbReference type="Pfam" id="PF00905">
    <property type="entry name" value="Transpeptidase"/>
    <property type="match status" value="1"/>
</dbReference>
<dbReference type="Pfam" id="PF03793">
    <property type="entry name" value="PASTA"/>
    <property type="match status" value="2"/>
</dbReference>
<protein>
    <recommendedName>
        <fullName evidence="4">serine-type D-Ala-D-Ala carboxypeptidase</fullName>
        <ecNumber evidence="4">3.4.16.4</ecNumber>
    </recommendedName>
</protein>
<dbReference type="CDD" id="cd06575">
    <property type="entry name" value="PASTA_Pbp2x-like_2"/>
    <property type="match status" value="1"/>
</dbReference>
<organism evidence="9 10">
    <name type="scientific">Pallidibacillus thermolactis</name>
    <dbReference type="NCBI Taxonomy" id="251051"/>
    <lineage>
        <taxon>Bacteria</taxon>
        <taxon>Bacillati</taxon>
        <taxon>Bacillota</taxon>
        <taxon>Bacilli</taxon>
        <taxon>Bacillales</taxon>
        <taxon>Bacillaceae</taxon>
        <taxon>Pallidibacillus</taxon>
    </lineage>
</organism>
<dbReference type="InterPro" id="IPR005543">
    <property type="entry name" value="PASTA_dom"/>
</dbReference>
<feature type="domain" description="PASTA" evidence="8">
    <location>
        <begin position="658"/>
        <end position="713"/>
    </location>
</feature>
<evidence type="ECO:0000256" key="1">
    <source>
        <dbReference type="ARBA" id="ARBA00004370"/>
    </source>
</evidence>
<dbReference type="PANTHER" id="PTHR30627">
    <property type="entry name" value="PEPTIDOGLYCAN D,D-TRANSPEPTIDASE"/>
    <property type="match status" value="1"/>
</dbReference>
<feature type="compositionally biased region" description="Basic and acidic residues" evidence="7">
    <location>
        <begin position="718"/>
        <end position="731"/>
    </location>
</feature>